<keyword evidence="2" id="KW-1185">Reference proteome</keyword>
<protein>
    <submittedName>
        <fullName evidence="1">Uncharacterized protein</fullName>
    </submittedName>
</protein>
<name>A0ACC2UUZ5_9TREE</name>
<organism evidence="1 2">
    <name type="scientific">Naganishia cerealis</name>
    <dbReference type="NCBI Taxonomy" id="610337"/>
    <lineage>
        <taxon>Eukaryota</taxon>
        <taxon>Fungi</taxon>
        <taxon>Dikarya</taxon>
        <taxon>Basidiomycota</taxon>
        <taxon>Agaricomycotina</taxon>
        <taxon>Tremellomycetes</taxon>
        <taxon>Filobasidiales</taxon>
        <taxon>Filobasidiaceae</taxon>
        <taxon>Naganishia</taxon>
    </lineage>
</organism>
<evidence type="ECO:0000313" key="2">
    <source>
        <dbReference type="Proteomes" id="UP001241377"/>
    </source>
</evidence>
<reference evidence="1" key="1">
    <citation type="submission" date="2023-04" db="EMBL/GenBank/DDBJ databases">
        <title>Draft Genome sequencing of Naganishia species isolated from polar environments using Oxford Nanopore Technology.</title>
        <authorList>
            <person name="Leo P."/>
            <person name="Venkateswaran K."/>
        </authorList>
    </citation>
    <scope>NUCLEOTIDE SEQUENCE</scope>
    <source>
        <strain evidence="1">MNA-CCFEE 5261</strain>
    </source>
</reference>
<sequence>MVYSSENAKWKAYQFGDPFATGAFYVCNKVAKVFCRPDCDARPVTNLKLEIKFVDTPHDAIANGYVACAHCEPLSHPAVDIKFLVQCVASINELIGFLPPLLDENEDMNDQLIKENIMETKKSNKEIIIQTINARRSSYPSINIDNGSKEFENSSLSKNDSDHYRLVDLACRHLALAAAINIFAPAPKSPRSPEDTKGKRRRRGGVLGFKELAAKSKLSAWHFHRVFKSVTGLTPKTYGDKCWEYLKNIKDEQSDITPPSSLLSISGMTRQRDDFASSSTSSPSAEPSPKRVKIESSSPAFTNAPAPFNNTQLNWDIPELSPTLGKQDFTMPQTTFDFSFDLKTEQPDLNLSLKPEPSHMTDFDTEVPNYVKSVSVPDLTKYNPKPPSLFSHSKPHTISPSSESLPMTLTAPSSDKLTMPTMDPTYNMMIPELNDKNDDPVIDELYNFPLSFEIEGNGLDILPEFISTPAI</sequence>
<comment type="caution">
    <text evidence="1">The sequence shown here is derived from an EMBL/GenBank/DDBJ whole genome shotgun (WGS) entry which is preliminary data.</text>
</comment>
<dbReference type="Proteomes" id="UP001241377">
    <property type="component" value="Unassembled WGS sequence"/>
</dbReference>
<gene>
    <name evidence="1" type="ORF">QFC19_009377</name>
</gene>
<accession>A0ACC2UUZ5</accession>
<evidence type="ECO:0000313" key="1">
    <source>
        <dbReference type="EMBL" id="KAJ9090865.1"/>
    </source>
</evidence>
<dbReference type="EMBL" id="JASBWR010000160">
    <property type="protein sequence ID" value="KAJ9090865.1"/>
    <property type="molecule type" value="Genomic_DNA"/>
</dbReference>
<proteinExistence type="predicted"/>